<dbReference type="EMBL" id="CM008051">
    <property type="protein sequence ID" value="PAN34623.1"/>
    <property type="molecule type" value="Genomic_DNA"/>
</dbReference>
<feature type="region of interest" description="Disordered" evidence="1">
    <location>
        <begin position="75"/>
        <end position="94"/>
    </location>
</feature>
<dbReference type="Proteomes" id="UP000243499">
    <property type="component" value="Chromosome 6"/>
</dbReference>
<name>A0A2S3I2C8_9POAL</name>
<dbReference type="AlphaFoldDB" id="A0A2S3I2C8"/>
<proteinExistence type="predicted"/>
<organism evidence="2">
    <name type="scientific">Panicum hallii</name>
    <dbReference type="NCBI Taxonomy" id="206008"/>
    <lineage>
        <taxon>Eukaryota</taxon>
        <taxon>Viridiplantae</taxon>
        <taxon>Streptophyta</taxon>
        <taxon>Embryophyta</taxon>
        <taxon>Tracheophyta</taxon>
        <taxon>Spermatophyta</taxon>
        <taxon>Magnoliopsida</taxon>
        <taxon>Liliopsida</taxon>
        <taxon>Poales</taxon>
        <taxon>Poaceae</taxon>
        <taxon>PACMAD clade</taxon>
        <taxon>Panicoideae</taxon>
        <taxon>Panicodae</taxon>
        <taxon>Paniceae</taxon>
        <taxon>Panicinae</taxon>
        <taxon>Panicum</taxon>
        <taxon>Panicum sect. Panicum</taxon>
    </lineage>
</organism>
<protein>
    <submittedName>
        <fullName evidence="2">Uncharacterized protein</fullName>
    </submittedName>
</protein>
<accession>A0A2S3I2C8</accession>
<evidence type="ECO:0000256" key="1">
    <source>
        <dbReference type="SAM" id="MobiDB-lite"/>
    </source>
</evidence>
<sequence>MHPLTFLPLFRFAPPPLQVCKVVHGHQIEDPAGTWRRLREGRGSRLLGRRRRRRWGRRAGRGRLPFLISPTKFHPRLEGSKNGVRRSQIHQVHG</sequence>
<dbReference type="Gramene" id="PAN34623">
    <property type="protein sequence ID" value="PAN34623"/>
    <property type="gene ID" value="PAHAL_6G098500"/>
</dbReference>
<gene>
    <name evidence="2" type="ORF">PAHAL_6G098500</name>
</gene>
<reference evidence="2" key="1">
    <citation type="submission" date="2018-04" db="EMBL/GenBank/DDBJ databases">
        <title>WGS assembly of Panicum hallii.</title>
        <authorList>
            <person name="Lovell J."/>
            <person name="Jenkins J."/>
            <person name="Lowry D."/>
            <person name="Mamidi S."/>
            <person name="Sreedasyam A."/>
            <person name="Weng X."/>
            <person name="Barry K."/>
            <person name="Bonette J."/>
            <person name="Campitelli B."/>
            <person name="Daum C."/>
            <person name="Gordon S."/>
            <person name="Gould B."/>
            <person name="Lipzen A."/>
            <person name="Macqueen A."/>
            <person name="Palacio-Mejia J."/>
            <person name="Plott C."/>
            <person name="Shakirov E."/>
            <person name="Shu S."/>
            <person name="Yoshinaga Y."/>
            <person name="Zane M."/>
            <person name="Rokhsar D."/>
            <person name="Grimwood J."/>
            <person name="Schmutz J."/>
            <person name="Juenger T."/>
        </authorList>
    </citation>
    <scope>NUCLEOTIDE SEQUENCE [LARGE SCALE GENOMIC DNA]</scope>
    <source>
        <strain evidence="2">FIL2</strain>
    </source>
</reference>
<evidence type="ECO:0000313" key="2">
    <source>
        <dbReference type="EMBL" id="PAN34623.1"/>
    </source>
</evidence>
<feature type="compositionally biased region" description="Basic residues" evidence="1">
    <location>
        <begin position="83"/>
        <end position="94"/>
    </location>
</feature>